<name>A0ABV5AFK7_9BACL</name>
<dbReference type="NCBIfam" id="TIGR02669">
    <property type="entry name" value="SpoIID_LytB"/>
    <property type="match status" value="1"/>
</dbReference>
<keyword evidence="5" id="KW-1185">Reference proteome</keyword>
<protein>
    <submittedName>
        <fullName evidence="4">SpoIID/LytB domain-containing protein</fullName>
    </submittedName>
</protein>
<evidence type="ECO:0000313" key="5">
    <source>
        <dbReference type="Proteomes" id="UP001579974"/>
    </source>
</evidence>
<dbReference type="InterPro" id="IPR013693">
    <property type="entry name" value="SpoIID/LytB_N"/>
</dbReference>
<keyword evidence="2" id="KW-1133">Transmembrane helix</keyword>
<feature type="domain" description="Sporulation stage II protein D amidase enhancer LytB N-terminal" evidence="3">
    <location>
        <begin position="89"/>
        <end position="198"/>
    </location>
</feature>
<dbReference type="InterPro" id="IPR013486">
    <property type="entry name" value="SpoIID/LytB"/>
</dbReference>
<dbReference type="Proteomes" id="UP001579974">
    <property type="component" value="Unassembled WGS sequence"/>
</dbReference>
<gene>
    <name evidence="4" type="ORF">KKP3000_004530</name>
</gene>
<evidence type="ECO:0000256" key="2">
    <source>
        <dbReference type="SAM" id="Phobius"/>
    </source>
</evidence>
<dbReference type="RefSeq" id="WP_275474550.1">
    <property type="nucleotide sequence ID" value="NZ_CP162940.1"/>
</dbReference>
<keyword evidence="2" id="KW-0812">Transmembrane</keyword>
<evidence type="ECO:0000256" key="1">
    <source>
        <dbReference type="SAM" id="MobiDB-lite"/>
    </source>
</evidence>
<comment type="caution">
    <text evidence="4">The sequence shown here is derived from an EMBL/GenBank/DDBJ whole genome shotgun (WGS) entry which is preliminary data.</text>
</comment>
<accession>A0ABV5AFK7</accession>
<evidence type="ECO:0000313" key="4">
    <source>
        <dbReference type="EMBL" id="MFB5191034.1"/>
    </source>
</evidence>
<dbReference type="EMBL" id="JBDXSU010000008">
    <property type="protein sequence ID" value="MFB5191034.1"/>
    <property type="molecule type" value="Genomic_DNA"/>
</dbReference>
<sequence>MTQRRFVPTKRASNRAKGRAFTGGSPPNQPEADVTPSEVLRFVVRIALIFFAIVGLPTMIARSVHRGPMPDVTAWLHTSDAKRQIRVYSTETESTTTMTLNNYVLDVLSAEFSPGAPMASLKAAAVATRTYAIHAMTQRGGTPSVADQHGADVTDDASLDLPIATESDVEAEYPNQSLQFLSQLQAAVEATDGQIIVYQKKPILAFMFEESPGKTRSSVDALHQSIPYLPAIACPDDAVDPDRISANTFESRELGQAFGQAAVKLNQLKLTRAPDGFVTSVKAGDQTMTGADFAAKLSLPSTDFQWQVGKQGLTITSYGRGLDIGMSLHEAQALAAKGMDWQHILSHFYPGTSVQSDGEFV</sequence>
<reference evidence="4 5" key="1">
    <citation type="journal article" date="2024" name="Int. J. Mol. Sci.">
        <title>Exploration of Alicyclobacillus spp. Genome in Search of Antibiotic Resistance.</title>
        <authorList>
            <person name="Bucka-Kolendo J."/>
            <person name="Kiousi D.E."/>
            <person name="Dekowska A."/>
            <person name="Mikolajczuk-Szczyrba A."/>
            <person name="Karadedos D.M."/>
            <person name="Michael P."/>
            <person name="Galanis A."/>
            <person name="Sokolowska B."/>
        </authorList>
    </citation>
    <scope>NUCLEOTIDE SEQUENCE [LARGE SCALE GENOMIC DNA]</scope>
    <source>
        <strain evidence="4 5">KKP 3000</strain>
    </source>
</reference>
<dbReference type="Pfam" id="PF08486">
    <property type="entry name" value="SpoIID"/>
    <property type="match status" value="1"/>
</dbReference>
<feature type="transmembrane region" description="Helical" evidence="2">
    <location>
        <begin position="42"/>
        <end position="61"/>
    </location>
</feature>
<evidence type="ECO:0000259" key="3">
    <source>
        <dbReference type="Pfam" id="PF08486"/>
    </source>
</evidence>
<proteinExistence type="predicted"/>
<organism evidence="4 5">
    <name type="scientific">Alicyclobacillus fastidiosus</name>
    <dbReference type="NCBI Taxonomy" id="392011"/>
    <lineage>
        <taxon>Bacteria</taxon>
        <taxon>Bacillati</taxon>
        <taxon>Bacillota</taxon>
        <taxon>Bacilli</taxon>
        <taxon>Bacillales</taxon>
        <taxon>Alicyclobacillaceae</taxon>
        <taxon>Alicyclobacillus</taxon>
    </lineage>
</organism>
<feature type="region of interest" description="Disordered" evidence="1">
    <location>
        <begin position="1"/>
        <end position="33"/>
    </location>
</feature>
<keyword evidence="2" id="KW-0472">Membrane</keyword>